<evidence type="ECO:0000313" key="5">
    <source>
        <dbReference type="Proteomes" id="UP001558713"/>
    </source>
</evidence>
<proteinExistence type="inferred from homology"/>
<keyword evidence="2" id="KW-0677">Repeat</keyword>
<evidence type="ECO:0000313" key="4">
    <source>
        <dbReference type="EMBL" id="KAL1188063.1"/>
    </source>
</evidence>
<keyword evidence="5" id="KW-1185">Reference proteome</keyword>
<dbReference type="InterPro" id="IPR011990">
    <property type="entry name" value="TPR-like_helical_dom_sf"/>
</dbReference>
<protein>
    <submittedName>
        <fullName evidence="4">Pentatricopeptide repeat-containing protein</fullName>
    </submittedName>
</protein>
<gene>
    <name evidence="4" type="ORF">V5N11_009905</name>
</gene>
<evidence type="ECO:0000256" key="3">
    <source>
        <dbReference type="PROSITE-ProRule" id="PRU00708"/>
    </source>
</evidence>
<evidence type="ECO:0000256" key="1">
    <source>
        <dbReference type="ARBA" id="ARBA00007626"/>
    </source>
</evidence>
<sequence>MYRRGTIADNITYSTLIHGFCQVGDFVDARDIFKDMISNGVCLDTITFRNMLAGLCSKEELQKAVAMLEDLQKSEGYQLEDE</sequence>
<accession>A0ABD0Z0M3</accession>
<dbReference type="PANTHER" id="PTHR47939">
    <property type="entry name" value="MEMBRANE-ASSOCIATED SALT-INDUCIBLE PROTEIN-LIKE"/>
    <property type="match status" value="1"/>
</dbReference>
<evidence type="ECO:0000256" key="2">
    <source>
        <dbReference type="ARBA" id="ARBA00022737"/>
    </source>
</evidence>
<dbReference type="Pfam" id="PF13041">
    <property type="entry name" value="PPR_2"/>
    <property type="match status" value="1"/>
</dbReference>
<feature type="repeat" description="PPR" evidence="3">
    <location>
        <begin position="9"/>
        <end position="43"/>
    </location>
</feature>
<dbReference type="PROSITE" id="PS51375">
    <property type="entry name" value="PPR"/>
    <property type="match status" value="1"/>
</dbReference>
<dbReference type="EMBL" id="JBANAX010000933">
    <property type="protein sequence ID" value="KAL1188063.1"/>
    <property type="molecule type" value="Genomic_DNA"/>
</dbReference>
<dbReference type="AlphaFoldDB" id="A0ABD0Z0M3"/>
<comment type="caution">
    <text evidence="4">The sequence shown here is derived from an EMBL/GenBank/DDBJ whole genome shotgun (WGS) entry which is preliminary data.</text>
</comment>
<dbReference type="PANTHER" id="PTHR47939:SF13">
    <property type="entry name" value="OS03G0201400 PROTEIN"/>
    <property type="match status" value="1"/>
</dbReference>
<name>A0ABD0Z0M3_CARAN</name>
<dbReference type="Gene3D" id="1.25.40.10">
    <property type="entry name" value="Tetratricopeptide repeat domain"/>
    <property type="match status" value="1"/>
</dbReference>
<dbReference type="NCBIfam" id="TIGR00756">
    <property type="entry name" value="PPR"/>
    <property type="match status" value="1"/>
</dbReference>
<dbReference type="InterPro" id="IPR002885">
    <property type="entry name" value="PPR_rpt"/>
</dbReference>
<reference evidence="4 5" key="1">
    <citation type="submission" date="2024-04" db="EMBL/GenBank/DDBJ databases">
        <title>Genome assembly C_amara_ONT_v2.</title>
        <authorList>
            <person name="Yant L."/>
            <person name="Moore C."/>
            <person name="Slenker M."/>
        </authorList>
    </citation>
    <scope>NUCLEOTIDE SEQUENCE [LARGE SCALE GENOMIC DNA]</scope>
    <source>
        <tissue evidence="4">Leaf</tissue>
    </source>
</reference>
<comment type="similarity">
    <text evidence="1">Belongs to the PPR family. P subfamily.</text>
</comment>
<dbReference type="Proteomes" id="UP001558713">
    <property type="component" value="Unassembled WGS sequence"/>
</dbReference>
<organism evidence="4 5">
    <name type="scientific">Cardamine amara subsp. amara</name>
    <dbReference type="NCBI Taxonomy" id="228776"/>
    <lineage>
        <taxon>Eukaryota</taxon>
        <taxon>Viridiplantae</taxon>
        <taxon>Streptophyta</taxon>
        <taxon>Embryophyta</taxon>
        <taxon>Tracheophyta</taxon>
        <taxon>Spermatophyta</taxon>
        <taxon>Magnoliopsida</taxon>
        <taxon>eudicotyledons</taxon>
        <taxon>Gunneridae</taxon>
        <taxon>Pentapetalae</taxon>
        <taxon>rosids</taxon>
        <taxon>malvids</taxon>
        <taxon>Brassicales</taxon>
        <taxon>Brassicaceae</taxon>
        <taxon>Cardamineae</taxon>
        <taxon>Cardamine</taxon>
    </lineage>
</organism>
<dbReference type="InterPro" id="IPR050667">
    <property type="entry name" value="PPR-containing_protein"/>
</dbReference>